<evidence type="ECO:0000259" key="7">
    <source>
        <dbReference type="Pfam" id="PF00534"/>
    </source>
</evidence>
<dbReference type="FunCoup" id="A0A1D6ENE0">
    <property type="interactions" value="2782"/>
</dbReference>
<dbReference type="Pfam" id="PF08288">
    <property type="entry name" value="PIGA"/>
    <property type="match status" value="1"/>
</dbReference>
<dbReference type="FunFam" id="3.40.50.2000:FF:000093">
    <property type="entry name" value="UDP-GlcNAc:PI a1-6 GlcNAc-transferase"/>
    <property type="match status" value="1"/>
</dbReference>
<dbReference type="AlphaFoldDB" id="A0A1D6ENE0"/>
<evidence type="ECO:0000256" key="5">
    <source>
        <dbReference type="ARBA" id="ARBA00022679"/>
    </source>
</evidence>
<dbReference type="Gene3D" id="3.40.50.2000">
    <property type="entry name" value="Glycogen Phosphorylase B"/>
    <property type="match status" value="2"/>
</dbReference>
<evidence type="ECO:0000256" key="4">
    <source>
        <dbReference type="ARBA" id="ARBA00022676"/>
    </source>
</evidence>
<gene>
    <name evidence="9" type="ORF">ZEAMMB73_Zm00001d005497</name>
</gene>
<evidence type="ECO:0000256" key="1">
    <source>
        <dbReference type="ARBA" id="ARBA00004687"/>
    </source>
</evidence>
<name>A0A1D6ENE0_MAIZE</name>
<evidence type="ECO:0000256" key="6">
    <source>
        <dbReference type="ARBA" id="ARBA00032160"/>
    </source>
</evidence>
<accession>A0A1D6ENE0</accession>
<dbReference type="EMBL" id="CM007648">
    <property type="protein sequence ID" value="ONM21321.1"/>
    <property type="molecule type" value="Genomic_DNA"/>
</dbReference>
<dbReference type="STRING" id="4577.A0A1D6ENE0"/>
<dbReference type="InterPro" id="IPR001296">
    <property type="entry name" value="Glyco_trans_1"/>
</dbReference>
<dbReference type="UniPathway" id="UPA00196"/>
<sequence length="567" mass="63286">MLDLAAACADLLVESGERSAFLSIFSVQERPLTPVYLRIGGGFPFRWVGLLVLGVRKRNPFAMIWDWGSIGAPKPPNGSFILFVMGGGVLTLLGMLYIFTVCTTLHHKRGSINDNQNLSNVMDGQGTKHRILMVSDFFFPNFGGVESHIYYLSQCLLKLGHKVVVMTHAYGNRSGVRYVTNGLKVYYVPWRPFLMQNTLPTLFLTFPIVRTIIIREKISVVHGHQAFSTLCHEALMHARTMGYKVVFTDHSLYGFADAGSIHMNKVLQFTLADIDQAICVSHTSKENTVLRSGISPEKVFMVPNAVDTAMFTPSPKRLNCDEIVIVVVSRLVYRKGADLLVEVIPEVCRLFPKVRFIVGGDGPKRVRLEEMREKFSLQDRVEMLGAVPHAQVRSVLISGHIFLNSSLTEAFCIAILEAASCGLLTVSTRVGGVPEVLPDDMIVLAEPAPGDMVRAVKKAIDMLPGIDPQIMHLRMKELYSWDDVAKRTEIVYDRAMESPTTNLLDRLPRYLTCGSWAGKLFCLVMIINYLLWRLLEFLQPAVGIEEVPDIGPLHAHLGSRNDEAQEK</sequence>
<evidence type="ECO:0000313" key="9">
    <source>
        <dbReference type="EMBL" id="ONM21321.1"/>
    </source>
</evidence>
<protein>
    <recommendedName>
        <fullName evidence="2">phosphatidylinositol N-acetylglucosaminyltransferase</fullName>
        <ecNumber evidence="2">2.4.1.198</ecNumber>
    </recommendedName>
    <alternativeName>
        <fullName evidence="6">GlcNAc-PI synthesis protein</fullName>
    </alternativeName>
</protein>
<reference evidence="9" key="1">
    <citation type="submission" date="2015-12" db="EMBL/GenBank/DDBJ databases">
        <title>Update maize B73 reference genome by single molecule sequencing technologies.</title>
        <authorList>
            <consortium name="Maize Genome Sequencing Project"/>
            <person name="Ware D."/>
        </authorList>
    </citation>
    <scope>NUCLEOTIDE SEQUENCE [LARGE SCALE GENOMIC DNA]</scope>
    <source>
        <tissue evidence="9">Seedling</tissue>
    </source>
</reference>
<evidence type="ECO:0000259" key="8">
    <source>
        <dbReference type="Pfam" id="PF08288"/>
    </source>
</evidence>
<organism evidence="9">
    <name type="scientific">Zea mays</name>
    <name type="common">Maize</name>
    <dbReference type="NCBI Taxonomy" id="4577"/>
    <lineage>
        <taxon>Eukaryota</taxon>
        <taxon>Viridiplantae</taxon>
        <taxon>Streptophyta</taxon>
        <taxon>Embryophyta</taxon>
        <taxon>Tracheophyta</taxon>
        <taxon>Spermatophyta</taxon>
        <taxon>Magnoliopsida</taxon>
        <taxon>Liliopsida</taxon>
        <taxon>Poales</taxon>
        <taxon>Poaceae</taxon>
        <taxon>PACMAD clade</taxon>
        <taxon>Panicoideae</taxon>
        <taxon>Andropogonodae</taxon>
        <taxon>Andropogoneae</taxon>
        <taxon>Tripsacinae</taxon>
        <taxon>Zea</taxon>
    </lineage>
</organism>
<evidence type="ECO:0000256" key="3">
    <source>
        <dbReference type="ARBA" id="ARBA00022502"/>
    </source>
</evidence>
<dbReference type="CDD" id="cd03796">
    <property type="entry name" value="GT4_PIG-A-like"/>
    <property type="match status" value="1"/>
</dbReference>
<dbReference type="InterPro" id="IPR039507">
    <property type="entry name" value="PIG-A/GPI3"/>
</dbReference>
<proteinExistence type="predicted"/>
<dbReference type="PANTHER" id="PTHR45871:SF1">
    <property type="entry name" value="PHOSPHATIDYLINOSITOL N-ACETYLGLUCOSAMINYLTRANSFERASE SUBUNIT A"/>
    <property type="match status" value="1"/>
</dbReference>
<dbReference type="EC" id="2.4.1.198" evidence="2"/>
<dbReference type="ExpressionAtlas" id="A0A1D6ENE0">
    <property type="expression patterns" value="baseline and differential"/>
</dbReference>
<feature type="domain" description="PIGA GPI anchor biosynthesis" evidence="8">
    <location>
        <begin position="168"/>
        <end position="257"/>
    </location>
</feature>
<dbReference type="SMR" id="A0A1D6ENE0"/>
<dbReference type="InterPro" id="IPR013234">
    <property type="entry name" value="PIGA_GPI_anchor_biosynthesis"/>
</dbReference>
<evidence type="ECO:0000256" key="2">
    <source>
        <dbReference type="ARBA" id="ARBA00012420"/>
    </source>
</evidence>
<keyword evidence="4" id="KW-0328">Glycosyltransferase</keyword>
<dbReference type="Pfam" id="PF00534">
    <property type="entry name" value="Glycos_transf_1"/>
    <property type="match status" value="1"/>
</dbReference>
<dbReference type="GO" id="GO:0006506">
    <property type="term" value="P:GPI anchor biosynthetic process"/>
    <property type="evidence" value="ECO:0007669"/>
    <property type="project" value="UniProtKB-UniPathway"/>
</dbReference>
<comment type="pathway">
    <text evidence="1">Glycolipid biosynthesis; glycosylphosphatidylinositol-anchor biosynthesis.</text>
</comment>
<dbReference type="FunFam" id="3.40.50.2000:FF:000188">
    <property type="entry name" value="Phosphatidylinositol N-acetylglucosaminyltransferase gpi3 subunit"/>
    <property type="match status" value="1"/>
</dbReference>
<dbReference type="SUPFAM" id="SSF53756">
    <property type="entry name" value="UDP-Glycosyltransferase/glycogen phosphorylase"/>
    <property type="match status" value="1"/>
</dbReference>
<keyword evidence="5 9" id="KW-0808">Transferase</keyword>
<feature type="domain" description="Glycosyl transferase family 1" evidence="7">
    <location>
        <begin position="317"/>
        <end position="461"/>
    </location>
</feature>
<dbReference type="IntAct" id="A0A1D6ENE0">
    <property type="interactions" value="2"/>
</dbReference>
<dbReference type="PANTHER" id="PTHR45871">
    <property type="entry name" value="N-ACETYLGLUCOSAMINYL-PHOSPHATIDYLINOSITOL BIOSYNTHETIC PROTEIN"/>
    <property type="match status" value="1"/>
</dbReference>
<keyword evidence="3" id="KW-0337">GPI-anchor biosynthesis</keyword>
<dbReference type="GO" id="GO:0000506">
    <property type="term" value="C:glycosylphosphatidylinositol-N-acetylglucosaminyltransferase (GPI-GnT) complex"/>
    <property type="evidence" value="ECO:0007669"/>
    <property type="project" value="InterPro"/>
</dbReference>
<dbReference type="GO" id="GO:0017176">
    <property type="term" value="F:phosphatidylinositol N-acetylglucosaminyltransferase activity"/>
    <property type="evidence" value="ECO:0007669"/>
    <property type="project" value="UniProtKB-EC"/>
</dbReference>
<dbReference type="InParanoid" id="A0A1D6ENE0"/>